<evidence type="ECO:0000259" key="2">
    <source>
        <dbReference type="Pfam" id="PF12728"/>
    </source>
</evidence>
<sequence length="78" mass="8503">MFSLERNVDAGGGRPCQGPGDELVNLSTEDAARMLGIAPGTLANWRGENKGPRFARIGGRVVYPLVELKRFLRESMAE</sequence>
<dbReference type="Proteomes" id="UP000697330">
    <property type="component" value="Unassembled WGS sequence"/>
</dbReference>
<gene>
    <name evidence="3" type="ORF">K8U72_02255</name>
</gene>
<comment type="caution">
    <text evidence="3">The sequence shown here is derived from an EMBL/GenBank/DDBJ whole genome shotgun (WGS) entry which is preliminary data.</text>
</comment>
<dbReference type="RefSeq" id="WP_274958609.1">
    <property type="nucleotide sequence ID" value="NZ_DYWQ01000033.1"/>
</dbReference>
<evidence type="ECO:0000313" key="4">
    <source>
        <dbReference type="Proteomes" id="UP000697330"/>
    </source>
</evidence>
<dbReference type="AlphaFoldDB" id="A0A921GEW9"/>
<dbReference type="SUPFAM" id="SSF46955">
    <property type="entry name" value="Putative DNA-binding domain"/>
    <property type="match status" value="1"/>
</dbReference>
<accession>A0A921GEW9</accession>
<dbReference type="InterPro" id="IPR009061">
    <property type="entry name" value="DNA-bd_dom_put_sf"/>
</dbReference>
<protein>
    <submittedName>
        <fullName evidence="3">Helix-turn-helix domain-containing protein</fullName>
    </submittedName>
</protein>
<name>A0A921GEW9_9ACTN</name>
<reference evidence="3" key="2">
    <citation type="submission" date="2021-09" db="EMBL/GenBank/DDBJ databases">
        <authorList>
            <person name="Gilroy R."/>
        </authorList>
    </citation>
    <scope>NUCLEOTIDE SEQUENCE</scope>
    <source>
        <strain evidence="3">CHK124-7917</strain>
    </source>
</reference>
<evidence type="ECO:0000256" key="1">
    <source>
        <dbReference type="SAM" id="MobiDB-lite"/>
    </source>
</evidence>
<dbReference type="InterPro" id="IPR041657">
    <property type="entry name" value="HTH_17"/>
</dbReference>
<dbReference type="Pfam" id="PF12728">
    <property type="entry name" value="HTH_17"/>
    <property type="match status" value="1"/>
</dbReference>
<proteinExistence type="predicted"/>
<reference evidence="3" key="1">
    <citation type="journal article" date="2021" name="PeerJ">
        <title>Extensive microbial diversity within the chicken gut microbiome revealed by metagenomics and culture.</title>
        <authorList>
            <person name="Gilroy R."/>
            <person name="Ravi A."/>
            <person name="Getino M."/>
            <person name="Pursley I."/>
            <person name="Horton D.L."/>
            <person name="Alikhan N.F."/>
            <person name="Baker D."/>
            <person name="Gharbi K."/>
            <person name="Hall N."/>
            <person name="Watson M."/>
            <person name="Adriaenssens E.M."/>
            <person name="Foster-Nyarko E."/>
            <person name="Jarju S."/>
            <person name="Secka A."/>
            <person name="Antonio M."/>
            <person name="Oren A."/>
            <person name="Chaudhuri R.R."/>
            <person name="La Ragione R."/>
            <person name="Hildebrand F."/>
            <person name="Pallen M.J."/>
        </authorList>
    </citation>
    <scope>NUCLEOTIDE SEQUENCE</scope>
    <source>
        <strain evidence="3">CHK124-7917</strain>
    </source>
</reference>
<evidence type="ECO:0000313" key="3">
    <source>
        <dbReference type="EMBL" id="HJF44594.1"/>
    </source>
</evidence>
<organism evidence="3 4">
    <name type="scientific">Thermophilibacter provencensis</name>
    <dbReference type="NCBI Taxonomy" id="1852386"/>
    <lineage>
        <taxon>Bacteria</taxon>
        <taxon>Bacillati</taxon>
        <taxon>Actinomycetota</taxon>
        <taxon>Coriobacteriia</taxon>
        <taxon>Coriobacteriales</taxon>
        <taxon>Atopobiaceae</taxon>
        <taxon>Thermophilibacter</taxon>
    </lineage>
</organism>
<feature type="region of interest" description="Disordered" evidence="1">
    <location>
        <begin position="1"/>
        <end position="22"/>
    </location>
</feature>
<feature type="domain" description="Helix-turn-helix" evidence="2">
    <location>
        <begin position="26"/>
        <end position="74"/>
    </location>
</feature>
<dbReference type="EMBL" id="DYWQ01000033">
    <property type="protein sequence ID" value="HJF44594.1"/>
    <property type="molecule type" value="Genomic_DNA"/>
</dbReference>